<name>A0A419VW02_9EURY</name>
<keyword evidence="4" id="KW-1185">Reference proteome</keyword>
<dbReference type="EMBL" id="RAPO01000010">
    <property type="protein sequence ID" value="RKD86236.1"/>
    <property type="molecule type" value="Genomic_DNA"/>
</dbReference>
<feature type="transmembrane region" description="Helical" evidence="2">
    <location>
        <begin position="184"/>
        <end position="206"/>
    </location>
</feature>
<evidence type="ECO:0000256" key="1">
    <source>
        <dbReference type="SAM" id="MobiDB-lite"/>
    </source>
</evidence>
<reference evidence="3 4" key="1">
    <citation type="submission" date="2018-09" db="EMBL/GenBank/DDBJ databases">
        <title>Genomic Encyclopedia of Archaeal and Bacterial Type Strains, Phase II (KMG-II): from individual species to whole genera.</title>
        <authorList>
            <person name="Goeker M."/>
        </authorList>
    </citation>
    <scope>NUCLEOTIDE SEQUENCE [LARGE SCALE GENOMIC DNA]</scope>
    <source>
        <strain evidence="3 4">DSM 13151</strain>
    </source>
</reference>
<dbReference type="Proteomes" id="UP000283805">
    <property type="component" value="Unassembled WGS sequence"/>
</dbReference>
<dbReference type="RefSeq" id="WP_147376691.1">
    <property type="nucleotide sequence ID" value="NZ_RAPO01000010.1"/>
</dbReference>
<organism evidence="3 4">
    <name type="scientific">Halopiger aswanensis</name>
    <dbReference type="NCBI Taxonomy" id="148449"/>
    <lineage>
        <taxon>Archaea</taxon>
        <taxon>Methanobacteriati</taxon>
        <taxon>Methanobacteriota</taxon>
        <taxon>Stenosarchaea group</taxon>
        <taxon>Halobacteria</taxon>
        <taxon>Halobacteriales</taxon>
        <taxon>Natrialbaceae</taxon>
        <taxon>Halopiger</taxon>
    </lineage>
</organism>
<gene>
    <name evidence="3" type="ORF">ATJ93_4653</name>
</gene>
<protein>
    <submittedName>
        <fullName evidence="3">Uncharacterized protein</fullName>
    </submittedName>
</protein>
<comment type="caution">
    <text evidence="3">The sequence shown here is derived from an EMBL/GenBank/DDBJ whole genome shotgun (WGS) entry which is preliminary data.</text>
</comment>
<dbReference type="AlphaFoldDB" id="A0A419VW02"/>
<accession>A0A419VW02</accession>
<sequence length="295" mass="30871">MRNRTKLTALAVTAALVFAIGVGAVGGAVGHTGSPAVADDGQASADAFTVETERNPDPDSNLVTVRLAIEPTEATLTELEIVVERRAQSLVVPDSYTTTISPSNNAVEVDHAGGNEFTVDELEPGEQVVIEFQTVTTVSGDEAVDVAGIDVSYTRHGQRLSTDLTATGDTTTPTTDTKSGGVPLVQVSGVGVLAILLGLAGGVVIGRSGDDAAGRREEWVEAIEDIEPHVDDPIASSRLQQLRRRLSGGSDDLFDDTDPELGDGDEPTGSILDRIASVFGRSDDDSEDDEFDIEL</sequence>
<evidence type="ECO:0000313" key="4">
    <source>
        <dbReference type="Proteomes" id="UP000283805"/>
    </source>
</evidence>
<keyword evidence="2" id="KW-0812">Transmembrane</keyword>
<evidence type="ECO:0000313" key="3">
    <source>
        <dbReference type="EMBL" id="RKD86236.1"/>
    </source>
</evidence>
<evidence type="ECO:0000256" key="2">
    <source>
        <dbReference type="SAM" id="Phobius"/>
    </source>
</evidence>
<feature type="region of interest" description="Disordered" evidence="1">
    <location>
        <begin position="248"/>
        <end position="270"/>
    </location>
</feature>
<proteinExistence type="predicted"/>
<feature type="compositionally biased region" description="Acidic residues" evidence="1">
    <location>
        <begin position="252"/>
        <end position="266"/>
    </location>
</feature>
<keyword evidence="2" id="KW-0472">Membrane</keyword>
<keyword evidence="2" id="KW-1133">Transmembrane helix</keyword>